<name>A0ABW4JFS4_9BACL</name>
<dbReference type="InterPro" id="IPR002110">
    <property type="entry name" value="Ankyrin_rpt"/>
</dbReference>
<evidence type="ECO:0000256" key="2">
    <source>
        <dbReference type="ARBA" id="ARBA00023043"/>
    </source>
</evidence>
<dbReference type="PROSITE" id="PS50297">
    <property type="entry name" value="ANK_REP_REGION"/>
    <property type="match status" value="1"/>
</dbReference>
<sequence length="424" mass="45957">MEDHKNKRLIKQFKQAVQNRDAATVDALLSQYAFLREDINEPYFSFDAPAIVVAAPHRELVDVLLKHGADINAKSSWWAGGFGVLHQDNDEMAHYLITRGARVDAHAAAALGMLETLQAMVEADPTVINQRGPDGQGPLHFAKSKEIIDFLLDHGADIEMRDVDHGGTPAQWAVNDPEKCRYLIERGAKVDIFMALMLGDVELVRAALTADPDCLQAQVGEGEFTSDESDGGHIYTYQIGVAARPLTLAARLNQPEIIDLLVSHSTLEQKFLIACLRADAATVQAILADAPKIVHALSQEDRALITDAAWNHQVDAVRTMLEAGFDVDARPNAESSTALHRAVIRGDSDIVALLLAHGASVEIRNEFGGTPLGGCIWGSIHFRDPQGDYAAVAERLIQAGVELPESASGSEAVQNVLSKHGVPR</sequence>
<accession>A0ABW4JFS4</accession>
<keyword evidence="1" id="KW-0677">Repeat</keyword>
<dbReference type="SMART" id="SM00248">
    <property type="entry name" value="ANK"/>
    <property type="match status" value="7"/>
</dbReference>
<comment type="caution">
    <text evidence="4">The sequence shown here is derived from an EMBL/GenBank/DDBJ whole genome shotgun (WGS) entry which is preliminary data.</text>
</comment>
<dbReference type="PANTHER" id="PTHR24189">
    <property type="entry name" value="MYOTROPHIN"/>
    <property type="match status" value="1"/>
</dbReference>
<protein>
    <submittedName>
        <fullName evidence="4">Ankyrin repeat domain-containing protein</fullName>
    </submittedName>
</protein>
<dbReference type="EMBL" id="JBHUCX010000028">
    <property type="protein sequence ID" value="MFD1675239.1"/>
    <property type="molecule type" value="Genomic_DNA"/>
</dbReference>
<keyword evidence="5" id="KW-1185">Reference proteome</keyword>
<gene>
    <name evidence="4" type="ORF">ACFSB2_11090</name>
</gene>
<reference evidence="5" key="1">
    <citation type="journal article" date="2019" name="Int. J. Syst. Evol. Microbiol.">
        <title>The Global Catalogue of Microorganisms (GCM) 10K type strain sequencing project: providing services to taxonomists for standard genome sequencing and annotation.</title>
        <authorList>
            <consortium name="The Broad Institute Genomics Platform"/>
            <consortium name="The Broad Institute Genome Sequencing Center for Infectious Disease"/>
            <person name="Wu L."/>
            <person name="Ma J."/>
        </authorList>
    </citation>
    <scope>NUCLEOTIDE SEQUENCE [LARGE SCALE GENOMIC DNA]</scope>
    <source>
        <strain evidence="5">CGMCC 1.12286</strain>
    </source>
</reference>
<proteinExistence type="predicted"/>
<dbReference type="PROSITE" id="PS50088">
    <property type="entry name" value="ANK_REPEAT"/>
    <property type="match status" value="1"/>
</dbReference>
<organism evidence="4 5">
    <name type="scientific">Alicyclobacillus fodiniaquatilis</name>
    <dbReference type="NCBI Taxonomy" id="1661150"/>
    <lineage>
        <taxon>Bacteria</taxon>
        <taxon>Bacillati</taxon>
        <taxon>Bacillota</taxon>
        <taxon>Bacilli</taxon>
        <taxon>Bacillales</taxon>
        <taxon>Alicyclobacillaceae</taxon>
        <taxon>Alicyclobacillus</taxon>
    </lineage>
</organism>
<dbReference type="RefSeq" id="WP_377943113.1">
    <property type="nucleotide sequence ID" value="NZ_JBHUCX010000028.1"/>
</dbReference>
<dbReference type="InterPro" id="IPR050745">
    <property type="entry name" value="Multifunctional_regulatory"/>
</dbReference>
<dbReference type="Gene3D" id="1.25.40.20">
    <property type="entry name" value="Ankyrin repeat-containing domain"/>
    <property type="match status" value="3"/>
</dbReference>
<feature type="repeat" description="ANK" evidence="3">
    <location>
        <begin position="334"/>
        <end position="366"/>
    </location>
</feature>
<evidence type="ECO:0000256" key="1">
    <source>
        <dbReference type="ARBA" id="ARBA00022737"/>
    </source>
</evidence>
<evidence type="ECO:0000313" key="5">
    <source>
        <dbReference type="Proteomes" id="UP001597079"/>
    </source>
</evidence>
<dbReference type="Proteomes" id="UP001597079">
    <property type="component" value="Unassembled WGS sequence"/>
</dbReference>
<dbReference type="SUPFAM" id="SSF48403">
    <property type="entry name" value="Ankyrin repeat"/>
    <property type="match status" value="1"/>
</dbReference>
<dbReference type="InterPro" id="IPR036770">
    <property type="entry name" value="Ankyrin_rpt-contain_sf"/>
</dbReference>
<keyword evidence="2 3" id="KW-0040">ANK repeat</keyword>
<evidence type="ECO:0000256" key="3">
    <source>
        <dbReference type="PROSITE-ProRule" id="PRU00023"/>
    </source>
</evidence>
<dbReference type="PANTHER" id="PTHR24189:SF50">
    <property type="entry name" value="ANKYRIN REPEAT AND SOCS BOX PROTEIN 2"/>
    <property type="match status" value="1"/>
</dbReference>
<evidence type="ECO:0000313" key="4">
    <source>
        <dbReference type="EMBL" id="MFD1675239.1"/>
    </source>
</evidence>
<dbReference type="Pfam" id="PF12796">
    <property type="entry name" value="Ank_2"/>
    <property type="match status" value="2"/>
</dbReference>